<evidence type="ECO:0000256" key="1">
    <source>
        <dbReference type="SAM" id="MobiDB-lite"/>
    </source>
</evidence>
<dbReference type="Proteomes" id="UP001054837">
    <property type="component" value="Unassembled WGS sequence"/>
</dbReference>
<proteinExistence type="predicted"/>
<keyword evidence="3" id="KW-1185">Reference proteome</keyword>
<gene>
    <name evidence="2" type="ORF">CDAR_424101</name>
</gene>
<name>A0AAV4T217_9ARAC</name>
<organism evidence="2 3">
    <name type="scientific">Caerostris darwini</name>
    <dbReference type="NCBI Taxonomy" id="1538125"/>
    <lineage>
        <taxon>Eukaryota</taxon>
        <taxon>Metazoa</taxon>
        <taxon>Ecdysozoa</taxon>
        <taxon>Arthropoda</taxon>
        <taxon>Chelicerata</taxon>
        <taxon>Arachnida</taxon>
        <taxon>Araneae</taxon>
        <taxon>Araneomorphae</taxon>
        <taxon>Entelegynae</taxon>
        <taxon>Araneoidea</taxon>
        <taxon>Araneidae</taxon>
        <taxon>Caerostris</taxon>
    </lineage>
</organism>
<dbReference type="EMBL" id="BPLQ01008891">
    <property type="protein sequence ID" value="GIY40150.1"/>
    <property type="molecule type" value="Genomic_DNA"/>
</dbReference>
<feature type="region of interest" description="Disordered" evidence="1">
    <location>
        <begin position="1"/>
        <end position="42"/>
    </location>
</feature>
<comment type="caution">
    <text evidence="2">The sequence shown here is derived from an EMBL/GenBank/DDBJ whole genome shotgun (WGS) entry which is preliminary data.</text>
</comment>
<evidence type="ECO:0000313" key="3">
    <source>
        <dbReference type="Proteomes" id="UP001054837"/>
    </source>
</evidence>
<protein>
    <submittedName>
        <fullName evidence="2">Uncharacterized protein</fullName>
    </submittedName>
</protein>
<reference evidence="2 3" key="1">
    <citation type="submission" date="2021-06" db="EMBL/GenBank/DDBJ databases">
        <title>Caerostris darwini draft genome.</title>
        <authorList>
            <person name="Kono N."/>
            <person name="Arakawa K."/>
        </authorList>
    </citation>
    <scope>NUCLEOTIDE SEQUENCE [LARGE SCALE GENOMIC DNA]</scope>
</reference>
<feature type="compositionally biased region" description="Basic and acidic residues" evidence="1">
    <location>
        <begin position="1"/>
        <end position="16"/>
    </location>
</feature>
<accession>A0AAV4T217</accession>
<evidence type="ECO:0000313" key="2">
    <source>
        <dbReference type="EMBL" id="GIY40150.1"/>
    </source>
</evidence>
<sequence length="107" mass="12741">MNKNASSERTHMPKNDMKRRKSPMLRTRGGERERRKGKKNSLLQRHHSICVFEVAFSDEIASTAEHLYPSHNSKKELYSKNHFNFPEISESRPCEKKQYWIFPPFSF</sequence>
<dbReference type="AlphaFoldDB" id="A0AAV4T217"/>